<dbReference type="Proteomes" id="UP000617544">
    <property type="component" value="Unassembled WGS sequence"/>
</dbReference>
<evidence type="ECO:0000313" key="2">
    <source>
        <dbReference type="EMBL" id="HII61130.1"/>
    </source>
</evidence>
<dbReference type="RefSeq" id="WP_010884383.1">
    <property type="nucleotide sequence ID" value="NZ_DUJN01000004.1"/>
</dbReference>
<dbReference type="PANTHER" id="PTHR35902:SF3">
    <property type="entry name" value="NPCBM-ASSOCIATED, NEW3 DOMAIN OF ALPHA-GALACTOSIDASE"/>
    <property type="match status" value="1"/>
</dbReference>
<evidence type="ECO:0008006" key="4">
    <source>
        <dbReference type="Google" id="ProtNLM"/>
    </source>
</evidence>
<keyword evidence="1" id="KW-0472">Membrane</keyword>
<dbReference type="PANTHER" id="PTHR35902">
    <property type="entry name" value="S-LAYER DOMAIN-LIKE PROTEIN-RELATED"/>
    <property type="match status" value="1"/>
</dbReference>
<accession>A0A832WHG1</accession>
<proteinExistence type="predicted"/>
<gene>
    <name evidence="2" type="ORF">HA331_05150</name>
</gene>
<dbReference type="EMBL" id="DUJN01000004">
    <property type="protein sequence ID" value="HII61130.1"/>
    <property type="molecule type" value="Genomic_DNA"/>
</dbReference>
<organism evidence="2 3">
    <name type="scientific">Pyrococcus horikoshii</name>
    <dbReference type="NCBI Taxonomy" id="53953"/>
    <lineage>
        <taxon>Archaea</taxon>
        <taxon>Methanobacteriati</taxon>
        <taxon>Methanobacteriota</taxon>
        <taxon>Thermococci</taxon>
        <taxon>Thermococcales</taxon>
        <taxon>Thermococcaceae</taxon>
        <taxon>Pyrococcus</taxon>
    </lineage>
</organism>
<name>A0A832WHG1_PYRHR</name>
<dbReference type="Gene3D" id="2.60.40.10">
    <property type="entry name" value="Immunoglobulins"/>
    <property type="match status" value="2"/>
</dbReference>
<evidence type="ECO:0000256" key="1">
    <source>
        <dbReference type="SAM" id="Phobius"/>
    </source>
</evidence>
<feature type="transmembrane region" description="Helical" evidence="1">
    <location>
        <begin position="877"/>
        <end position="895"/>
    </location>
</feature>
<reference evidence="2" key="1">
    <citation type="journal article" date="2020" name="bioRxiv">
        <title>A rank-normalized archaeal taxonomy based on genome phylogeny resolves widespread incomplete and uneven classifications.</title>
        <authorList>
            <person name="Rinke C."/>
            <person name="Chuvochina M."/>
            <person name="Mussig A.J."/>
            <person name="Chaumeil P.-A."/>
            <person name="Waite D.W."/>
            <person name="Whitman W.B."/>
            <person name="Parks D.H."/>
            <person name="Hugenholtz P."/>
        </authorList>
    </citation>
    <scope>NUCLEOTIDE SEQUENCE</scope>
    <source>
        <strain evidence="2">UBA8834</strain>
    </source>
</reference>
<sequence>MKKLSYILILLILTAPLPLSLAQGPELLYEGYMNKGDYLLVGPLTIFLKDVVYDINDGKWKALFIVFNEDMEPVGPNLTLIYVPDPNKVQNLLQNQTFLRAMAETLGYNPDNPIEYAEFLRWLSTASQMEVWNAIVKTIEEHPELGIKLQDIAKPYYVPNARPVGVNETIKIEYRGKTVYITVLNTYPNGARVSISGPVQWRASMVQGLLLSRIEVKGTVKPGQFFNVNVHLKNIGSRKVRFVTVILSPTPVVPNVARSHTGEESIATTIPQVLTQTGTIQGTLYPVESSVKFIDIIEPGEDKVITFLYKVNENAKPGDYPLYLTVVYFSYTTGENLEQRVSYDTAIVTVSRDHEANFVITQEVPRIVHPGDDFTIKLKFRNLGEDTAKDVRGELILEDLTGRVFSPVSPSTFYLKFVDPGEEFNKTFKLHVSESAKTGTYVFKVRLKYYSGDSNKEKTQEFTISTTIIRRREAFIEIENVTIEPKKVEPGMTFRVVFTLKNVGEGYAKALEIRIIPTETLVRREIKKVDLSQLSNLPIPGGQELSKNLQTAFNQIVEQIAQERVPAFLPIGEDNVRYDGLITPNQTMKVEFTLKANERLENNIYPLKIELKYLSSPDDRLISDERIIGIDVTGIEKLVITSVSTSPSRILPGTSNVEISFTLENVGDGKADYILLIPNPRFPFKLSETSNQIINIGSLGKGDSARASFKVDVDENATSGRYYIPITMEYRDPSGNFRVLNVTLPIIIAEKPKLVITNVRFGSEPLQGKDVNVYVTVKNIGGEQAESVTIEGVVRSSQPFTLVKRTDYIGTLDPGKSGEGVITLSIEKDALPKVYNILIRIRAVGDKEKGDDNVYIFEETVKIPVKENVESAKRLKILALVAGILAILITIITYLKRRK</sequence>
<dbReference type="InterPro" id="IPR013783">
    <property type="entry name" value="Ig-like_fold"/>
</dbReference>
<dbReference type="OMA" id="YAEFLRW"/>
<keyword evidence="1" id="KW-0812">Transmembrane</keyword>
<comment type="caution">
    <text evidence="2">The sequence shown here is derived from an EMBL/GenBank/DDBJ whole genome shotgun (WGS) entry which is preliminary data.</text>
</comment>
<protein>
    <recommendedName>
        <fullName evidence="4">CARDB domain-containing protein</fullName>
    </recommendedName>
</protein>
<keyword evidence="1" id="KW-1133">Transmembrane helix</keyword>
<dbReference type="GeneID" id="1444170"/>
<dbReference type="AlphaFoldDB" id="A0A832WHG1"/>
<evidence type="ECO:0000313" key="3">
    <source>
        <dbReference type="Proteomes" id="UP000617544"/>
    </source>
</evidence>